<sequence>MDDELPDPAVVAVPTPLQGTNAVPQDSFDFLLMLLQKVTLWQHTLISHLLKEKNKQAREEDSNFL</sequence>
<reference evidence="2" key="1">
    <citation type="journal article" date="2013" name="Nature">
        <title>Draft genome of the wheat A-genome progenitor Triticum urartu.</title>
        <authorList>
            <person name="Ling H.Q."/>
            <person name="Zhao S."/>
            <person name="Liu D."/>
            <person name="Wang J."/>
            <person name="Sun H."/>
            <person name="Zhang C."/>
            <person name="Fan H."/>
            <person name="Li D."/>
            <person name="Dong L."/>
            <person name="Tao Y."/>
            <person name="Gao C."/>
            <person name="Wu H."/>
            <person name="Li Y."/>
            <person name="Cui Y."/>
            <person name="Guo X."/>
            <person name="Zheng S."/>
            <person name="Wang B."/>
            <person name="Yu K."/>
            <person name="Liang Q."/>
            <person name="Yang W."/>
            <person name="Lou X."/>
            <person name="Chen J."/>
            <person name="Feng M."/>
            <person name="Jian J."/>
            <person name="Zhang X."/>
            <person name="Luo G."/>
            <person name="Jiang Y."/>
            <person name="Liu J."/>
            <person name="Wang Z."/>
            <person name="Sha Y."/>
            <person name="Zhang B."/>
            <person name="Wu H."/>
            <person name="Tang D."/>
            <person name="Shen Q."/>
            <person name="Xue P."/>
            <person name="Zou S."/>
            <person name="Wang X."/>
            <person name="Liu X."/>
            <person name="Wang F."/>
            <person name="Yang Y."/>
            <person name="An X."/>
            <person name="Dong Z."/>
            <person name="Zhang K."/>
            <person name="Zhang X."/>
            <person name="Luo M.C."/>
            <person name="Dvorak J."/>
            <person name="Tong Y."/>
            <person name="Wang J."/>
            <person name="Yang H."/>
            <person name="Li Z."/>
            <person name="Wang D."/>
            <person name="Zhang A."/>
            <person name="Wang J."/>
        </authorList>
    </citation>
    <scope>NUCLEOTIDE SEQUENCE</scope>
    <source>
        <strain evidence="2">cv. G1812</strain>
    </source>
</reference>
<evidence type="ECO:0000313" key="2">
    <source>
        <dbReference type="Proteomes" id="UP000015106"/>
    </source>
</evidence>
<dbReference type="AlphaFoldDB" id="A0A8R7TVE9"/>
<reference evidence="1" key="2">
    <citation type="submission" date="2018-03" db="EMBL/GenBank/DDBJ databases">
        <title>The Triticum urartu genome reveals the dynamic nature of wheat genome evolution.</title>
        <authorList>
            <person name="Ling H."/>
            <person name="Ma B."/>
            <person name="Shi X."/>
            <person name="Liu H."/>
            <person name="Dong L."/>
            <person name="Sun H."/>
            <person name="Cao Y."/>
            <person name="Gao Q."/>
            <person name="Zheng S."/>
            <person name="Li Y."/>
            <person name="Yu Y."/>
            <person name="Du H."/>
            <person name="Qi M."/>
            <person name="Li Y."/>
            <person name="Yu H."/>
            <person name="Cui Y."/>
            <person name="Wang N."/>
            <person name="Chen C."/>
            <person name="Wu H."/>
            <person name="Zhao Y."/>
            <person name="Zhang J."/>
            <person name="Li Y."/>
            <person name="Zhou W."/>
            <person name="Zhang B."/>
            <person name="Hu W."/>
            <person name="Eijk M."/>
            <person name="Tang J."/>
            <person name="Witsenboer H."/>
            <person name="Zhao S."/>
            <person name="Li Z."/>
            <person name="Zhang A."/>
            <person name="Wang D."/>
            <person name="Liang C."/>
        </authorList>
    </citation>
    <scope>NUCLEOTIDE SEQUENCE [LARGE SCALE GENOMIC DNA]</scope>
    <source>
        <strain evidence="1">cv. G1812</strain>
    </source>
</reference>
<dbReference type="EnsemblPlants" id="TuG1812G0300002613.01.T01">
    <property type="protein sequence ID" value="TuG1812G0300002613.01.T01"/>
    <property type="gene ID" value="TuG1812G0300002613.01"/>
</dbReference>
<proteinExistence type="predicted"/>
<evidence type="ECO:0000313" key="1">
    <source>
        <dbReference type="EnsemblPlants" id="TuG1812G0300002613.01.T01"/>
    </source>
</evidence>
<reference evidence="1" key="3">
    <citation type="submission" date="2022-06" db="UniProtKB">
        <authorList>
            <consortium name="EnsemblPlants"/>
        </authorList>
    </citation>
    <scope>IDENTIFICATION</scope>
</reference>
<accession>A0A8R7TVE9</accession>
<dbReference type="Proteomes" id="UP000015106">
    <property type="component" value="Chromosome 3"/>
</dbReference>
<dbReference type="Gramene" id="TuG1812G0300002613.01.T01">
    <property type="protein sequence ID" value="TuG1812G0300002613.01.T01"/>
    <property type="gene ID" value="TuG1812G0300002613.01"/>
</dbReference>
<protein>
    <submittedName>
        <fullName evidence="1">Uncharacterized protein</fullName>
    </submittedName>
</protein>
<keyword evidence="2" id="KW-1185">Reference proteome</keyword>
<name>A0A8R7TVE9_TRIUA</name>
<organism evidence="1 2">
    <name type="scientific">Triticum urartu</name>
    <name type="common">Red wild einkorn</name>
    <name type="synonym">Crithodium urartu</name>
    <dbReference type="NCBI Taxonomy" id="4572"/>
    <lineage>
        <taxon>Eukaryota</taxon>
        <taxon>Viridiplantae</taxon>
        <taxon>Streptophyta</taxon>
        <taxon>Embryophyta</taxon>
        <taxon>Tracheophyta</taxon>
        <taxon>Spermatophyta</taxon>
        <taxon>Magnoliopsida</taxon>
        <taxon>Liliopsida</taxon>
        <taxon>Poales</taxon>
        <taxon>Poaceae</taxon>
        <taxon>BOP clade</taxon>
        <taxon>Pooideae</taxon>
        <taxon>Triticodae</taxon>
        <taxon>Triticeae</taxon>
        <taxon>Triticinae</taxon>
        <taxon>Triticum</taxon>
    </lineage>
</organism>